<proteinExistence type="predicted"/>
<evidence type="ECO:0000313" key="2">
    <source>
        <dbReference type="EMBL" id="EJT68348.1"/>
    </source>
</evidence>
<dbReference type="EMBL" id="GL385517">
    <property type="protein sequence ID" value="EJT68348.1"/>
    <property type="molecule type" value="Genomic_DNA"/>
</dbReference>
<evidence type="ECO:0000256" key="1">
    <source>
        <dbReference type="SAM" id="MobiDB-lite"/>
    </source>
</evidence>
<organism evidence="2">
    <name type="scientific">Gaeumannomyces tritici (strain R3-111a-1)</name>
    <name type="common">Wheat and barley take-all root rot fungus</name>
    <name type="synonym">Gaeumannomyces graminis var. tritici</name>
    <dbReference type="NCBI Taxonomy" id="644352"/>
    <lineage>
        <taxon>Eukaryota</taxon>
        <taxon>Fungi</taxon>
        <taxon>Dikarya</taxon>
        <taxon>Ascomycota</taxon>
        <taxon>Pezizomycotina</taxon>
        <taxon>Sordariomycetes</taxon>
        <taxon>Sordariomycetidae</taxon>
        <taxon>Magnaporthales</taxon>
        <taxon>Magnaporthaceae</taxon>
        <taxon>Gaeumannomyces</taxon>
    </lineage>
</organism>
<feature type="compositionally biased region" description="Low complexity" evidence="1">
    <location>
        <begin position="1"/>
        <end position="10"/>
    </location>
</feature>
<gene>
    <name evidence="3" type="primary">20354532</name>
    <name evidence="2" type="ORF">GGTG_14074</name>
</gene>
<dbReference type="RefSeq" id="XP_009230265.1">
    <property type="nucleotide sequence ID" value="XM_009232001.1"/>
</dbReference>
<sequence>QQQQQAFQHQRTPPPQQQQQQQGDGAVSMARSGSSPGLRLDDGRFVKFGEHSIDIRASRERLRQAREAAGER</sequence>
<reference evidence="2" key="3">
    <citation type="submission" date="2010-09" db="EMBL/GenBank/DDBJ databases">
        <title>Annotation of Gaeumannomyces graminis var. tritici R3-111a-1.</title>
        <authorList>
            <consortium name="The Broad Institute Genome Sequencing Platform"/>
            <person name="Ma L.-J."/>
            <person name="Dead R."/>
            <person name="Young S.K."/>
            <person name="Zeng Q."/>
            <person name="Gargeya S."/>
            <person name="Fitzgerald M."/>
            <person name="Haas B."/>
            <person name="Abouelleil A."/>
            <person name="Alvarado L."/>
            <person name="Arachchi H.M."/>
            <person name="Berlin A."/>
            <person name="Brown A."/>
            <person name="Chapman S.B."/>
            <person name="Chen Z."/>
            <person name="Dunbar C."/>
            <person name="Freedman E."/>
            <person name="Gearin G."/>
            <person name="Gellesch M."/>
            <person name="Goldberg J."/>
            <person name="Griggs A."/>
            <person name="Gujja S."/>
            <person name="Heiman D."/>
            <person name="Howarth C."/>
            <person name="Larson L."/>
            <person name="Lui A."/>
            <person name="MacDonald P.J.P."/>
            <person name="Mehta T."/>
            <person name="Montmayeur A."/>
            <person name="Murphy C."/>
            <person name="Neiman D."/>
            <person name="Pearson M."/>
            <person name="Priest M."/>
            <person name="Roberts A."/>
            <person name="Saif S."/>
            <person name="Shea T."/>
            <person name="Shenoy N."/>
            <person name="Sisk P."/>
            <person name="Stolte C."/>
            <person name="Sykes S."/>
            <person name="Yandava C."/>
            <person name="Wortman J."/>
            <person name="Nusbaum C."/>
            <person name="Birren B."/>
        </authorList>
    </citation>
    <scope>NUCLEOTIDE SEQUENCE</scope>
    <source>
        <strain evidence="2">R3-111a-1</strain>
    </source>
</reference>
<dbReference type="EnsemblFungi" id="EJT68348">
    <property type="protein sequence ID" value="EJT68348"/>
    <property type="gene ID" value="GGTG_14074"/>
</dbReference>
<reference evidence="4" key="1">
    <citation type="submission" date="2010-07" db="EMBL/GenBank/DDBJ databases">
        <title>The genome sequence of Gaeumannomyces graminis var. tritici strain R3-111a-1.</title>
        <authorList>
            <consortium name="The Broad Institute Genome Sequencing Platform"/>
            <person name="Ma L.-J."/>
            <person name="Dead R."/>
            <person name="Young S."/>
            <person name="Zeng Q."/>
            <person name="Koehrsen M."/>
            <person name="Alvarado L."/>
            <person name="Berlin A."/>
            <person name="Chapman S.B."/>
            <person name="Chen Z."/>
            <person name="Freedman E."/>
            <person name="Gellesch M."/>
            <person name="Goldberg J."/>
            <person name="Griggs A."/>
            <person name="Gujja S."/>
            <person name="Heilman E.R."/>
            <person name="Heiman D."/>
            <person name="Hepburn T."/>
            <person name="Howarth C."/>
            <person name="Jen D."/>
            <person name="Larson L."/>
            <person name="Mehta T."/>
            <person name="Neiman D."/>
            <person name="Pearson M."/>
            <person name="Roberts A."/>
            <person name="Saif S."/>
            <person name="Shea T."/>
            <person name="Shenoy N."/>
            <person name="Sisk P."/>
            <person name="Stolte C."/>
            <person name="Sykes S."/>
            <person name="Walk T."/>
            <person name="White J."/>
            <person name="Yandava C."/>
            <person name="Haas B."/>
            <person name="Nusbaum C."/>
            <person name="Birren B."/>
        </authorList>
    </citation>
    <scope>NUCLEOTIDE SEQUENCE [LARGE SCALE GENOMIC DNA]</scope>
    <source>
        <strain evidence="4">R3-111a-1</strain>
    </source>
</reference>
<dbReference type="VEuPathDB" id="FungiDB:GGTG_14074"/>
<reference evidence="3" key="5">
    <citation type="submission" date="2018-04" db="UniProtKB">
        <authorList>
            <consortium name="EnsemblFungi"/>
        </authorList>
    </citation>
    <scope>IDENTIFICATION</scope>
    <source>
        <strain evidence="3">R3-111a-1</strain>
    </source>
</reference>
<dbReference type="GeneID" id="20354532"/>
<dbReference type="Proteomes" id="UP000006039">
    <property type="component" value="Unassembled WGS sequence"/>
</dbReference>
<name>J8QJB7_GAET3</name>
<evidence type="ECO:0000313" key="3">
    <source>
        <dbReference type="EnsemblFungi" id="EJT68348"/>
    </source>
</evidence>
<feature type="non-terminal residue" evidence="2">
    <location>
        <position position="1"/>
    </location>
</feature>
<accession>J8QJB7</accession>
<reference evidence="3" key="4">
    <citation type="journal article" date="2015" name="G3 (Bethesda)">
        <title>Genome sequences of three phytopathogenic species of the Magnaporthaceae family of fungi.</title>
        <authorList>
            <person name="Okagaki L.H."/>
            <person name="Nunes C.C."/>
            <person name="Sailsbery J."/>
            <person name="Clay B."/>
            <person name="Brown D."/>
            <person name="John T."/>
            <person name="Oh Y."/>
            <person name="Young N."/>
            <person name="Fitzgerald M."/>
            <person name="Haas B.J."/>
            <person name="Zeng Q."/>
            <person name="Young S."/>
            <person name="Adiconis X."/>
            <person name="Fan L."/>
            <person name="Levin J.Z."/>
            <person name="Mitchell T.K."/>
            <person name="Okubara P.A."/>
            <person name="Farman M.L."/>
            <person name="Kohn L.M."/>
            <person name="Birren B."/>
            <person name="Ma L.-J."/>
            <person name="Dean R.A."/>
        </authorList>
    </citation>
    <scope>NUCLEOTIDE SEQUENCE</scope>
    <source>
        <strain evidence="3">R3-111a-1</strain>
    </source>
</reference>
<keyword evidence="4" id="KW-1185">Reference proteome</keyword>
<evidence type="ECO:0000313" key="4">
    <source>
        <dbReference type="Proteomes" id="UP000006039"/>
    </source>
</evidence>
<protein>
    <submittedName>
        <fullName evidence="2 3">Uncharacterized protein</fullName>
    </submittedName>
</protein>
<feature type="region of interest" description="Disordered" evidence="1">
    <location>
        <begin position="1"/>
        <end position="43"/>
    </location>
</feature>
<reference evidence="2" key="2">
    <citation type="submission" date="2010-07" db="EMBL/GenBank/DDBJ databases">
        <authorList>
            <consortium name="The Broad Institute Genome Sequencing Platform"/>
            <consortium name="Broad Institute Genome Sequencing Center for Infectious Disease"/>
            <person name="Ma L.-J."/>
            <person name="Dead R."/>
            <person name="Young S."/>
            <person name="Zeng Q."/>
            <person name="Koehrsen M."/>
            <person name="Alvarado L."/>
            <person name="Berlin A."/>
            <person name="Chapman S.B."/>
            <person name="Chen Z."/>
            <person name="Freedman E."/>
            <person name="Gellesch M."/>
            <person name="Goldberg J."/>
            <person name="Griggs A."/>
            <person name="Gujja S."/>
            <person name="Heilman E.R."/>
            <person name="Heiman D."/>
            <person name="Hepburn T."/>
            <person name="Howarth C."/>
            <person name="Jen D."/>
            <person name="Larson L."/>
            <person name="Mehta T."/>
            <person name="Neiman D."/>
            <person name="Pearson M."/>
            <person name="Roberts A."/>
            <person name="Saif S."/>
            <person name="Shea T."/>
            <person name="Shenoy N."/>
            <person name="Sisk P."/>
            <person name="Stolte C."/>
            <person name="Sykes S."/>
            <person name="Walk T."/>
            <person name="White J."/>
            <person name="Yandava C."/>
            <person name="Haas B."/>
            <person name="Nusbaum C."/>
            <person name="Birren B."/>
        </authorList>
    </citation>
    <scope>NUCLEOTIDE SEQUENCE</scope>
    <source>
        <strain evidence="2">R3-111a-1</strain>
    </source>
</reference>
<dbReference type="AlphaFoldDB" id="J8QJB7"/>